<dbReference type="OrthoDB" id="429143at2759"/>
<evidence type="ECO:0000259" key="2">
    <source>
        <dbReference type="Pfam" id="PF01266"/>
    </source>
</evidence>
<dbReference type="Gene3D" id="3.50.50.60">
    <property type="entry name" value="FAD/NAD(P)-binding domain"/>
    <property type="match status" value="1"/>
</dbReference>
<feature type="region of interest" description="Disordered" evidence="1">
    <location>
        <begin position="321"/>
        <end position="340"/>
    </location>
</feature>
<dbReference type="Gene3D" id="3.30.9.10">
    <property type="entry name" value="D-Amino Acid Oxidase, subunit A, domain 2"/>
    <property type="match status" value="1"/>
</dbReference>
<dbReference type="GO" id="GO:0005737">
    <property type="term" value="C:cytoplasm"/>
    <property type="evidence" value="ECO:0007669"/>
    <property type="project" value="TreeGrafter"/>
</dbReference>
<dbReference type="Pfam" id="PF01266">
    <property type="entry name" value="DAO"/>
    <property type="match status" value="1"/>
</dbReference>
<feature type="region of interest" description="Disordered" evidence="1">
    <location>
        <begin position="58"/>
        <end position="191"/>
    </location>
</feature>
<dbReference type="Proteomes" id="UP000283895">
    <property type="component" value="Unassembled WGS sequence"/>
</dbReference>
<dbReference type="PANTHER" id="PTHR13847">
    <property type="entry name" value="SARCOSINE DEHYDROGENASE-RELATED"/>
    <property type="match status" value="1"/>
</dbReference>
<feature type="compositionally biased region" description="Basic and acidic residues" evidence="1">
    <location>
        <begin position="331"/>
        <end position="340"/>
    </location>
</feature>
<dbReference type="PANTHER" id="PTHR13847:SF281">
    <property type="entry name" value="FAD DEPENDENT OXIDOREDUCTASE DOMAIN-CONTAINING PROTEIN"/>
    <property type="match status" value="1"/>
</dbReference>
<evidence type="ECO:0000313" key="4">
    <source>
        <dbReference type="Proteomes" id="UP000283895"/>
    </source>
</evidence>
<evidence type="ECO:0000313" key="3">
    <source>
        <dbReference type="EMBL" id="ROW09670.1"/>
    </source>
</evidence>
<evidence type="ECO:0000256" key="1">
    <source>
        <dbReference type="SAM" id="MobiDB-lite"/>
    </source>
</evidence>
<dbReference type="AlphaFoldDB" id="A0A423X1K7"/>
<gene>
    <name evidence="3" type="ORF">VMCG_02271</name>
</gene>
<dbReference type="InterPro" id="IPR036188">
    <property type="entry name" value="FAD/NAD-bd_sf"/>
</dbReference>
<organism evidence="3 4">
    <name type="scientific">Cytospora schulzeri</name>
    <dbReference type="NCBI Taxonomy" id="448051"/>
    <lineage>
        <taxon>Eukaryota</taxon>
        <taxon>Fungi</taxon>
        <taxon>Dikarya</taxon>
        <taxon>Ascomycota</taxon>
        <taxon>Pezizomycotina</taxon>
        <taxon>Sordariomycetes</taxon>
        <taxon>Sordariomycetidae</taxon>
        <taxon>Diaporthales</taxon>
        <taxon>Cytosporaceae</taxon>
        <taxon>Cytospora</taxon>
    </lineage>
</organism>
<dbReference type="EMBL" id="LKEA01000004">
    <property type="protein sequence ID" value="ROW09670.1"/>
    <property type="molecule type" value="Genomic_DNA"/>
</dbReference>
<name>A0A423X1K7_9PEZI</name>
<feature type="region of interest" description="Disordered" evidence="1">
    <location>
        <begin position="345"/>
        <end position="394"/>
    </location>
</feature>
<keyword evidence="4" id="KW-1185">Reference proteome</keyword>
<dbReference type="InterPro" id="IPR006076">
    <property type="entry name" value="FAD-dep_OxRdtase"/>
</dbReference>
<reference evidence="3 4" key="1">
    <citation type="submission" date="2015-09" db="EMBL/GenBank/DDBJ databases">
        <title>Host preference determinants of Valsa canker pathogens revealed by comparative genomics.</title>
        <authorList>
            <person name="Yin Z."/>
            <person name="Huang L."/>
        </authorList>
    </citation>
    <scope>NUCLEOTIDE SEQUENCE [LARGE SCALE GENOMIC DNA]</scope>
    <source>
        <strain evidence="3 4">03-1</strain>
    </source>
</reference>
<dbReference type="SUPFAM" id="SSF51905">
    <property type="entry name" value="FAD/NAD(P)-binding domain"/>
    <property type="match status" value="1"/>
</dbReference>
<protein>
    <recommendedName>
        <fullName evidence="2">FAD dependent oxidoreductase domain-containing protein</fullName>
    </recommendedName>
</protein>
<dbReference type="STRING" id="356882.A0A423X1K7"/>
<feature type="domain" description="FAD dependent oxidoreductase" evidence="2">
    <location>
        <begin position="425"/>
        <end position="792"/>
    </location>
</feature>
<sequence length="880" mass="98059">MPTYLCRGFRWKRRSIRVFVVVQDLDDAAPEWVTKRGSAQSLIEALYSLFDFLPECTYPPERPSRSGPRPYFSSGPSDRSSIGSADGASSNNHATRTGTGGSTSQGRAAAAQKDQGPYYYGRDHENPTGPAPRRQSSNSSSSRKRSKFETSRNTISQNTHANYPPRSPPPSQPQFPTSEYEGEGDSLDPVLSQDWSPVKLLEEYDPNNLEEVSRPYAYVADYVKRIDSSCSVVEEIAKYEQQVRSKSDLAGMGQYSGMSLNGERGIGWLEQLRDQLQKDEEIKWYVVVNGDVERAWPVDERAPGLETADTRTQTVHHAQFTHQHQQSVFEGQERDTETRRQQLRTELGYEEGGINRPLDRKPERQQTLQETDAPELPPLRTDVPVHPGQYSRTTGVTDPVWIHHEPYSNRPTFEPLKKDITTQTCIIGAGISGLSIAYELVKRQQEVVLLEAREVLSGETGRTSGHLSSALDDEYVNIEKKHGREGAKAAAESHAWAIERVGQISQELGIDCEYHQLPAYRVSQFPKSGEKSEDHAKDVESMKAEAKVAKELGLNAEYREGLAIKGWQGAQDQRDALVFTGQASFHPTKYLNGLMRWLKKQDNFKCYTNTRVLLVEETGTGMLGLGSSKGVHIQTESGHNVSCLNAVEATAVPLQKLSVIVELEFYRTCCVAIKVPKGSIEDCLLYDTADPYHYLRLTKCDDQHDYIIVGGGDHKVGQEETGPHYEELESWARERFPQCISVDYRWSGQIFEPVDHVAFIGPNQGCDHVYIVTGDSGNGLTHGVLAGKLIADEIAPQPAPGDDLARPDWTAIANLYSPKRIGSILKSAPTMIAHDAQINFQYKRFLESDIQDIEDLAPGTGGVMNPLTKLPIAVYKDENG</sequence>
<comment type="caution">
    <text evidence="3">The sequence shown here is derived from an EMBL/GenBank/DDBJ whole genome shotgun (WGS) entry which is preliminary data.</text>
</comment>
<feature type="compositionally biased region" description="Low complexity" evidence="1">
    <location>
        <begin position="65"/>
        <end position="84"/>
    </location>
</feature>
<proteinExistence type="predicted"/>
<accession>A0A423X1K7</accession>